<reference evidence="5" key="3">
    <citation type="submission" date="2025-08" db="UniProtKB">
        <authorList>
            <consortium name="Ensembl"/>
        </authorList>
    </citation>
    <scope>IDENTIFICATION</scope>
</reference>
<protein>
    <recommendedName>
        <fullName evidence="4">Zinc finger RING-type eukaryotic domain-containing protein</fullName>
    </recommendedName>
</protein>
<reference evidence="5" key="4">
    <citation type="submission" date="2025-09" db="UniProtKB">
        <authorList>
            <consortium name="Ensembl"/>
        </authorList>
    </citation>
    <scope>IDENTIFICATION</scope>
</reference>
<evidence type="ECO:0000313" key="6">
    <source>
        <dbReference type="Proteomes" id="UP000265140"/>
    </source>
</evidence>
<dbReference type="Proteomes" id="UP000265140">
    <property type="component" value="Chromosome 4"/>
</dbReference>
<evidence type="ECO:0000256" key="2">
    <source>
        <dbReference type="ARBA" id="ARBA00022771"/>
    </source>
</evidence>
<keyword evidence="2" id="KW-0863">Zinc-finger</keyword>
<dbReference type="GO" id="GO:0008270">
    <property type="term" value="F:zinc ion binding"/>
    <property type="evidence" value="ECO:0007669"/>
    <property type="project" value="UniProtKB-KW"/>
</dbReference>
<proteinExistence type="predicted"/>
<evidence type="ECO:0000256" key="3">
    <source>
        <dbReference type="ARBA" id="ARBA00022833"/>
    </source>
</evidence>
<keyword evidence="1" id="KW-0479">Metal-binding</keyword>
<accession>A0A3P8Z1Z6</accession>
<dbReference type="SUPFAM" id="SSF57850">
    <property type="entry name" value="RING/U-box"/>
    <property type="match status" value="1"/>
</dbReference>
<evidence type="ECO:0000313" key="5">
    <source>
        <dbReference type="Ensembl" id="ENSELUP00000022227.2"/>
    </source>
</evidence>
<dbReference type="Pfam" id="PF13445">
    <property type="entry name" value="zf-RING_UBOX"/>
    <property type="match status" value="1"/>
</dbReference>
<dbReference type="STRING" id="8010.ENSELUP00000022227"/>
<keyword evidence="3" id="KW-0862">Zinc</keyword>
<reference evidence="6" key="1">
    <citation type="journal article" date="2014" name="PLoS ONE">
        <title>The genome and linkage map of the northern pike (Esox lucius): conserved synteny revealed between the salmonid sister group and the Neoteleostei.</title>
        <authorList>
            <person name="Rondeau E.B."/>
            <person name="Minkley D.R."/>
            <person name="Leong J.S."/>
            <person name="Messmer A.M."/>
            <person name="Jantzen J.R."/>
            <person name="von Schalburg K.R."/>
            <person name="Lemon C."/>
            <person name="Bird N.H."/>
            <person name="Koop B.F."/>
        </authorList>
    </citation>
    <scope>NUCLEOTIDE SEQUENCE</scope>
</reference>
<reference evidence="5" key="2">
    <citation type="submission" date="2020-02" db="EMBL/GenBank/DDBJ databases">
        <title>Esox lucius (northern pike) genome, fEsoLuc1, primary haplotype.</title>
        <authorList>
            <person name="Myers G."/>
            <person name="Karagic N."/>
            <person name="Meyer A."/>
            <person name="Pippel M."/>
            <person name="Reichard M."/>
            <person name="Winkler S."/>
            <person name="Tracey A."/>
            <person name="Sims Y."/>
            <person name="Howe K."/>
            <person name="Rhie A."/>
            <person name="Formenti G."/>
            <person name="Durbin R."/>
            <person name="Fedrigo O."/>
            <person name="Jarvis E.D."/>
        </authorList>
    </citation>
    <scope>NUCLEOTIDE SEQUENCE [LARGE SCALE GENOMIC DNA]</scope>
</reference>
<organism evidence="5 6">
    <name type="scientific">Esox lucius</name>
    <name type="common">Northern pike</name>
    <dbReference type="NCBI Taxonomy" id="8010"/>
    <lineage>
        <taxon>Eukaryota</taxon>
        <taxon>Metazoa</taxon>
        <taxon>Chordata</taxon>
        <taxon>Craniata</taxon>
        <taxon>Vertebrata</taxon>
        <taxon>Euteleostomi</taxon>
        <taxon>Actinopterygii</taxon>
        <taxon>Neopterygii</taxon>
        <taxon>Teleostei</taxon>
        <taxon>Protacanthopterygii</taxon>
        <taxon>Esociformes</taxon>
        <taxon>Esocidae</taxon>
        <taxon>Esox</taxon>
    </lineage>
</organism>
<evidence type="ECO:0000256" key="1">
    <source>
        <dbReference type="ARBA" id="ARBA00022723"/>
    </source>
</evidence>
<dbReference type="Gene3D" id="3.30.40.10">
    <property type="entry name" value="Zinc/RING finger domain, C3HC4 (zinc finger)"/>
    <property type="match status" value="1"/>
</dbReference>
<feature type="domain" description="Zinc finger RING-type eukaryotic" evidence="4">
    <location>
        <begin position="30"/>
        <end position="48"/>
    </location>
</feature>
<dbReference type="AlphaFoldDB" id="A0A3P8Z1Z6"/>
<keyword evidence="6" id="KW-1185">Reference proteome</keyword>
<dbReference type="Ensembl" id="ENSELUT00000033101.3">
    <property type="protein sequence ID" value="ENSELUP00000022227.2"/>
    <property type="gene ID" value="ENSELUG00000021198.3"/>
</dbReference>
<dbReference type="InterPro" id="IPR013083">
    <property type="entry name" value="Znf_RING/FYVE/PHD"/>
</dbReference>
<dbReference type="InParanoid" id="A0A3P8Z1Z6"/>
<name>A0A3P8Z1Z6_ESOLU</name>
<dbReference type="InterPro" id="IPR027370">
    <property type="entry name" value="Znf-RING_euk"/>
</dbReference>
<evidence type="ECO:0000259" key="4">
    <source>
        <dbReference type="Pfam" id="PF13445"/>
    </source>
</evidence>
<sequence length="72" mass="8333">LQAIQEELEFTSSLRKKMASGFFQEEDFLCPICYDIFKDPVVLPCSHSVILKFKSLPLLTRSLYVRSCLDLM</sequence>